<keyword evidence="7" id="KW-1185">Reference proteome</keyword>
<evidence type="ECO:0000256" key="3">
    <source>
        <dbReference type="ARBA" id="ARBA00022827"/>
    </source>
</evidence>
<evidence type="ECO:0000256" key="2">
    <source>
        <dbReference type="ARBA" id="ARBA00022630"/>
    </source>
</evidence>
<evidence type="ECO:0000256" key="4">
    <source>
        <dbReference type="ARBA" id="ARBA00023002"/>
    </source>
</evidence>
<feature type="domain" description="FAD dependent oxidoreductase" evidence="5">
    <location>
        <begin position="9"/>
        <end position="372"/>
    </location>
</feature>
<dbReference type="SUPFAM" id="SSF54373">
    <property type="entry name" value="FAD-linked reductases, C-terminal domain"/>
    <property type="match status" value="1"/>
</dbReference>
<dbReference type="PANTHER" id="PTHR10961">
    <property type="entry name" value="PEROXISOMAL SARCOSINE OXIDASE"/>
    <property type="match status" value="1"/>
</dbReference>
<protein>
    <submittedName>
        <fullName evidence="6">N-methyl-L-tryptophan oxidase</fullName>
        <ecNumber evidence="6">1.5.3.2</ecNumber>
    </submittedName>
</protein>
<dbReference type="EMBL" id="JADQDO010000002">
    <property type="protein sequence ID" value="MBF9232682.1"/>
    <property type="molecule type" value="Genomic_DNA"/>
</dbReference>
<dbReference type="RefSeq" id="WP_196270687.1">
    <property type="nucleotide sequence ID" value="NZ_JADQDO010000002.1"/>
</dbReference>
<dbReference type="PANTHER" id="PTHR10961:SF7">
    <property type="entry name" value="FAD DEPENDENT OXIDOREDUCTASE DOMAIN-CONTAINING PROTEIN"/>
    <property type="match status" value="1"/>
</dbReference>
<sequence>MPRPTPAYDVAVIGLGAMGSAAIYQLAKRGVKVVGIDRFSPPHDQGSTHGETRITRQAIGEGEAYVPLALRSNEIWRELEGETGKVLLTQNGCLIVGSEGGSVQGTARAGFLTQTRKAAVRYRIDHEILSAAEIRHRYPQFTPKESEFGYFESGGGYLNPENCVAAQLARAKDLGAALQRETKVLSIQPIGGAVRITTDRGDFLAGEVIVSAGPWAPALLGSPFDRLLAPTRQVMHWFPVEAESATRWAESPVFIWSHGPDASDFFYGFPALPGTGTIKTAGEQYEQAIDPDRIERRIDPVESRTLYEDHLAGRVRGLKPIAARAVTCIYTVTPDSGFLIDRHPNMERVLVVSPCSGHGFKHSAAIGEAVAQIVTEGQSGIDLSAFTLARFKAAGESQQQAGLAR</sequence>
<dbReference type="GO" id="GO:0050660">
    <property type="term" value="F:flavin adenine dinucleotide binding"/>
    <property type="evidence" value="ECO:0007669"/>
    <property type="project" value="InterPro"/>
</dbReference>
<comment type="caution">
    <text evidence="6">The sequence shown here is derived from an EMBL/GenBank/DDBJ whole genome shotgun (WGS) entry which is preliminary data.</text>
</comment>
<dbReference type="Gene3D" id="3.50.50.60">
    <property type="entry name" value="FAD/NAD(P)-binding domain"/>
    <property type="match status" value="1"/>
</dbReference>
<evidence type="ECO:0000313" key="6">
    <source>
        <dbReference type="EMBL" id="MBF9232682.1"/>
    </source>
</evidence>
<dbReference type="GO" id="GO:0008115">
    <property type="term" value="F:sarcosine oxidase activity"/>
    <property type="evidence" value="ECO:0007669"/>
    <property type="project" value="TreeGrafter"/>
</dbReference>
<dbReference type="GO" id="GO:0050131">
    <property type="term" value="F:N-methyl-L-amino-acid oxidase activity"/>
    <property type="evidence" value="ECO:0007669"/>
    <property type="project" value="UniProtKB-EC"/>
</dbReference>
<dbReference type="NCBIfam" id="NF008425">
    <property type="entry name" value="PRK11259.1"/>
    <property type="match status" value="1"/>
</dbReference>
<dbReference type="Gene3D" id="3.30.9.10">
    <property type="entry name" value="D-Amino Acid Oxidase, subunit A, domain 2"/>
    <property type="match status" value="1"/>
</dbReference>
<dbReference type="InterPro" id="IPR006076">
    <property type="entry name" value="FAD-dep_OxRdtase"/>
</dbReference>
<dbReference type="SUPFAM" id="SSF51905">
    <property type="entry name" value="FAD/NAD(P)-binding domain"/>
    <property type="match status" value="1"/>
</dbReference>
<name>A0A931BTT0_9HYPH</name>
<evidence type="ECO:0000256" key="1">
    <source>
        <dbReference type="ARBA" id="ARBA00001974"/>
    </source>
</evidence>
<proteinExistence type="predicted"/>
<keyword evidence="4 6" id="KW-0560">Oxidoreductase</keyword>
<evidence type="ECO:0000313" key="7">
    <source>
        <dbReference type="Proteomes" id="UP000599312"/>
    </source>
</evidence>
<dbReference type="Proteomes" id="UP000599312">
    <property type="component" value="Unassembled WGS sequence"/>
</dbReference>
<dbReference type="InterPro" id="IPR036188">
    <property type="entry name" value="FAD/NAD-bd_sf"/>
</dbReference>
<dbReference type="AlphaFoldDB" id="A0A931BTT0"/>
<reference evidence="6" key="1">
    <citation type="submission" date="2020-11" db="EMBL/GenBank/DDBJ databases">
        <authorList>
            <person name="Kim M.K."/>
        </authorList>
    </citation>
    <scope>NUCLEOTIDE SEQUENCE</scope>
    <source>
        <strain evidence="6">BT350</strain>
    </source>
</reference>
<organism evidence="6 7">
    <name type="scientific">Microvirga alba</name>
    <dbReference type="NCBI Taxonomy" id="2791025"/>
    <lineage>
        <taxon>Bacteria</taxon>
        <taxon>Pseudomonadati</taxon>
        <taxon>Pseudomonadota</taxon>
        <taxon>Alphaproteobacteria</taxon>
        <taxon>Hyphomicrobiales</taxon>
        <taxon>Methylobacteriaceae</taxon>
        <taxon>Microvirga</taxon>
    </lineage>
</organism>
<keyword evidence="3" id="KW-0274">FAD</keyword>
<keyword evidence="2" id="KW-0285">Flavoprotein</keyword>
<gene>
    <name evidence="6" type="primary">solA</name>
    <name evidence="6" type="ORF">I2H38_04740</name>
</gene>
<comment type="cofactor">
    <cofactor evidence="1">
        <name>FAD</name>
        <dbReference type="ChEBI" id="CHEBI:57692"/>
    </cofactor>
</comment>
<evidence type="ECO:0000259" key="5">
    <source>
        <dbReference type="Pfam" id="PF01266"/>
    </source>
</evidence>
<dbReference type="EC" id="1.5.3.2" evidence="6"/>
<dbReference type="InterPro" id="IPR045170">
    <property type="entry name" value="MTOX"/>
</dbReference>
<accession>A0A931BTT0</accession>
<dbReference type="Pfam" id="PF01266">
    <property type="entry name" value="DAO"/>
    <property type="match status" value="1"/>
</dbReference>